<sequence>VADLYERLAADGLGYGPVFRGVRAAWRNGGDVFTEVELPADAESSFGLHPALLDAALHGIDFSGLMAQSGGGTLLPFAWQGVSLHAAGATRLRVQLSEGIGGSVVVRVADDTGAPVASVDGLTLRAVSADQLARASDPHRDALFRLDWVTLPTPSVLSEGSSAVLGAQAPELDGAERYADLAAFIAALDEGHPVPDAVLTVLPLAAAETPSVDAVREVTYRTLGLLQGWLADERVEGTRLVLVSEGAVAAAADEDVVDMAGAAAWGLVRSAQSENPGRFVLVDLDVDEQDAADRLGLALASGEPQVAVRGGELRVPRLARHGAGGALVPPAGTQGWILDVTGTRSLEGLALVEHGPAVAPLKGD</sequence>
<keyword evidence="6" id="KW-1185">Reference proteome</keyword>
<feature type="non-terminal residue" evidence="5">
    <location>
        <position position="1"/>
    </location>
</feature>
<dbReference type="InterPro" id="IPR042104">
    <property type="entry name" value="PKS_dehydratase_sf"/>
</dbReference>
<evidence type="ECO:0000256" key="2">
    <source>
        <dbReference type="ARBA" id="ARBA00023268"/>
    </source>
</evidence>
<name>A0A505DIK7_9ACTN</name>
<comment type="caution">
    <text evidence="5">The sequence shown here is derived from an EMBL/GenBank/DDBJ whole genome shotgun (WGS) entry which is preliminary data.</text>
</comment>
<feature type="domain" description="PKS/mFAS DH" evidence="4">
    <location>
        <begin position="1"/>
        <end position="133"/>
    </location>
</feature>
<dbReference type="PANTHER" id="PTHR43775">
    <property type="entry name" value="FATTY ACID SYNTHASE"/>
    <property type="match status" value="1"/>
</dbReference>
<evidence type="ECO:0000256" key="1">
    <source>
        <dbReference type="ARBA" id="ARBA00022679"/>
    </source>
</evidence>
<dbReference type="SUPFAM" id="SSF51735">
    <property type="entry name" value="NAD(P)-binding Rossmann-fold domains"/>
    <property type="match status" value="1"/>
</dbReference>
<dbReference type="InterPro" id="IPR049551">
    <property type="entry name" value="PKS_DH_C"/>
</dbReference>
<dbReference type="InterPro" id="IPR055123">
    <property type="entry name" value="SpnB-like_Rossmann"/>
</dbReference>
<organism evidence="5 6">
    <name type="scientific">Streptomyces sporangiiformans</name>
    <dbReference type="NCBI Taxonomy" id="2315329"/>
    <lineage>
        <taxon>Bacteria</taxon>
        <taxon>Bacillati</taxon>
        <taxon>Actinomycetota</taxon>
        <taxon>Actinomycetes</taxon>
        <taxon>Kitasatosporales</taxon>
        <taxon>Streptomycetaceae</taxon>
        <taxon>Streptomyces</taxon>
    </lineage>
</organism>
<gene>
    <name evidence="5" type="ORF">FGD71_007670</name>
</gene>
<proteinExistence type="predicted"/>
<dbReference type="Gene3D" id="3.10.129.110">
    <property type="entry name" value="Polyketide synthase dehydratase"/>
    <property type="match status" value="1"/>
</dbReference>
<comment type="caution">
    <text evidence="3">Lacks conserved residue(s) required for the propagation of feature annotation.</text>
</comment>
<keyword evidence="2" id="KW-0511">Multifunctional enzyme</keyword>
<dbReference type="GO" id="GO:0006633">
    <property type="term" value="P:fatty acid biosynthetic process"/>
    <property type="evidence" value="ECO:0007669"/>
    <property type="project" value="TreeGrafter"/>
</dbReference>
<dbReference type="Pfam" id="PF14765">
    <property type="entry name" value="PS-DH"/>
    <property type="match status" value="1"/>
</dbReference>
<dbReference type="EMBL" id="VCHX02000076">
    <property type="protein sequence ID" value="TPQ22782.1"/>
    <property type="molecule type" value="Genomic_DNA"/>
</dbReference>
<feature type="region of interest" description="N-terminal hotdog fold" evidence="3">
    <location>
        <position position="1"/>
    </location>
</feature>
<evidence type="ECO:0000313" key="5">
    <source>
        <dbReference type="EMBL" id="TPQ22782.1"/>
    </source>
</evidence>
<dbReference type="PANTHER" id="PTHR43775:SF51">
    <property type="entry name" value="INACTIVE PHENOLPHTHIOCEROL SYNTHESIS POLYKETIDE SYNTHASE TYPE I PKS1-RELATED"/>
    <property type="match status" value="1"/>
</dbReference>
<evidence type="ECO:0000256" key="3">
    <source>
        <dbReference type="PROSITE-ProRule" id="PRU01363"/>
    </source>
</evidence>
<dbReference type="AlphaFoldDB" id="A0A505DIK7"/>
<protein>
    <recommendedName>
        <fullName evidence="4">PKS/mFAS DH domain-containing protein</fullName>
    </recommendedName>
</protein>
<reference evidence="5 6" key="1">
    <citation type="submission" date="2019-06" db="EMBL/GenBank/DDBJ databases">
        <title>Streptomyces sporangiiformans sp. nov., a novel actinomycete isolated from soil in Mount Song.</title>
        <authorList>
            <person name="Han L."/>
        </authorList>
    </citation>
    <scope>NUCLEOTIDE SEQUENCE [LARGE SCALE GENOMIC DNA]</scope>
    <source>
        <strain evidence="5 6">NEAU-SSA 1</strain>
    </source>
</reference>
<dbReference type="PROSITE" id="PS52019">
    <property type="entry name" value="PKS_MFAS_DH"/>
    <property type="match status" value="1"/>
</dbReference>
<dbReference type="InterPro" id="IPR050091">
    <property type="entry name" value="PKS_NRPS_Biosynth_Enz"/>
</dbReference>
<accession>A0A505DIK7</accession>
<feature type="non-terminal residue" evidence="5">
    <location>
        <position position="364"/>
    </location>
</feature>
<dbReference type="Pfam" id="PF22953">
    <property type="entry name" value="SpnB_Rossmann"/>
    <property type="match status" value="1"/>
</dbReference>
<dbReference type="Proteomes" id="UP000317378">
    <property type="component" value="Unassembled WGS sequence"/>
</dbReference>
<keyword evidence="1" id="KW-0808">Transferase</keyword>
<evidence type="ECO:0000313" key="6">
    <source>
        <dbReference type="Proteomes" id="UP000317378"/>
    </source>
</evidence>
<dbReference type="InterPro" id="IPR049900">
    <property type="entry name" value="PKS_mFAS_DH"/>
</dbReference>
<dbReference type="GO" id="GO:0004312">
    <property type="term" value="F:fatty acid synthase activity"/>
    <property type="evidence" value="ECO:0007669"/>
    <property type="project" value="TreeGrafter"/>
</dbReference>
<evidence type="ECO:0000259" key="4">
    <source>
        <dbReference type="PROSITE" id="PS52019"/>
    </source>
</evidence>
<dbReference type="RefSeq" id="WP_181359142.1">
    <property type="nucleotide sequence ID" value="NZ_QXMJ01000076.1"/>
</dbReference>
<dbReference type="InterPro" id="IPR036291">
    <property type="entry name" value="NAD(P)-bd_dom_sf"/>
</dbReference>
<dbReference type="Gene3D" id="3.40.50.11460">
    <property type="match status" value="1"/>
</dbReference>
<feature type="region of interest" description="C-terminal hotdog fold" evidence="3">
    <location>
        <begin position="1"/>
        <end position="133"/>
    </location>
</feature>